<dbReference type="InterPro" id="IPR008962">
    <property type="entry name" value="PapD-like_sf"/>
</dbReference>
<dbReference type="Pfam" id="PF24771">
    <property type="entry name" value="Ig_CFAP74_1st"/>
    <property type="match status" value="1"/>
</dbReference>
<feature type="domain" description="CFAP65-like ninth Ig-like" evidence="4">
    <location>
        <begin position="988"/>
        <end position="1169"/>
    </location>
</feature>
<comment type="caution">
    <text evidence="7">The sequence shown here is derived from an EMBL/GenBank/DDBJ whole genome shotgun (WGS) entry which is preliminary data.</text>
</comment>
<dbReference type="GO" id="GO:0005737">
    <property type="term" value="C:cytoplasm"/>
    <property type="evidence" value="ECO:0007669"/>
    <property type="project" value="UniProtKB-SubCell"/>
</dbReference>
<dbReference type="GO" id="GO:0031514">
    <property type="term" value="C:motile cilium"/>
    <property type="evidence" value="ECO:0007669"/>
    <property type="project" value="UniProtKB-SubCell"/>
</dbReference>
<evidence type="ECO:0000259" key="5">
    <source>
        <dbReference type="Pfam" id="PF25248"/>
    </source>
</evidence>
<dbReference type="Pfam" id="PF25249">
    <property type="entry name" value="Ig_CFAP65_7th"/>
    <property type="match status" value="1"/>
</dbReference>
<reference evidence="7" key="1">
    <citation type="journal article" date="2023" name="Mol. Biol. Evol.">
        <title>Third-Generation Sequencing Reveals the Adaptive Role of the Epigenome in Three Deep-Sea Polychaetes.</title>
        <authorList>
            <person name="Perez M."/>
            <person name="Aroh O."/>
            <person name="Sun Y."/>
            <person name="Lan Y."/>
            <person name="Juniper S.K."/>
            <person name="Young C.R."/>
            <person name="Angers B."/>
            <person name="Qian P.Y."/>
        </authorList>
    </citation>
    <scope>NUCLEOTIDE SEQUENCE</scope>
    <source>
        <strain evidence="7">P08H-3</strain>
    </source>
</reference>
<dbReference type="Pfam" id="PF25248">
    <property type="entry name" value="Ig_CFAP65_8th"/>
    <property type="match status" value="1"/>
</dbReference>
<evidence type="ECO:0000259" key="3">
    <source>
        <dbReference type="Pfam" id="PF24507"/>
    </source>
</evidence>
<dbReference type="Proteomes" id="UP001208570">
    <property type="component" value="Unassembled WGS sequence"/>
</dbReference>
<feature type="compositionally biased region" description="Polar residues" evidence="1">
    <location>
        <begin position="1466"/>
        <end position="1493"/>
    </location>
</feature>
<feature type="compositionally biased region" description="Basic and acidic residues" evidence="1">
    <location>
        <begin position="1703"/>
        <end position="1713"/>
    </location>
</feature>
<dbReference type="InterPro" id="IPR058536">
    <property type="entry name" value="Ig_CFAP65_4th"/>
</dbReference>
<feature type="domain" description="CFAP65 seventh Ig-like" evidence="6">
    <location>
        <begin position="753"/>
        <end position="827"/>
    </location>
</feature>
<feature type="region of interest" description="Disordered" evidence="1">
    <location>
        <begin position="1675"/>
        <end position="1749"/>
    </location>
</feature>
<dbReference type="InterPro" id="IPR013783">
    <property type="entry name" value="Ig-like_fold"/>
</dbReference>
<dbReference type="Gene3D" id="2.60.40.10">
    <property type="entry name" value="Immunoglobulins"/>
    <property type="match status" value="9"/>
</dbReference>
<dbReference type="InterPro" id="IPR057470">
    <property type="entry name" value="Ig_CFAP65_7th"/>
</dbReference>
<dbReference type="InterPro" id="IPR052614">
    <property type="entry name" value="CFAP65"/>
</dbReference>
<organism evidence="7 8">
    <name type="scientific">Paralvinella palmiformis</name>
    <dbReference type="NCBI Taxonomy" id="53620"/>
    <lineage>
        <taxon>Eukaryota</taxon>
        <taxon>Metazoa</taxon>
        <taxon>Spiralia</taxon>
        <taxon>Lophotrochozoa</taxon>
        <taxon>Annelida</taxon>
        <taxon>Polychaeta</taxon>
        <taxon>Sedentaria</taxon>
        <taxon>Canalipalpata</taxon>
        <taxon>Terebellida</taxon>
        <taxon>Terebelliformia</taxon>
        <taxon>Alvinellidae</taxon>
        <taxon>Paralvinella</taxon>
    </lineage>
</organism>
<evidence type="ECO:0000256" key="1">
    <source>
        <dbReference type="SAM" id="MobiDB-lite"/>
    </source>
</evidence>
<evidence type="ECO:0000259" key="2">
    <source>
        <dbReference type="Pfam" id="PF24291"/>
    </source>
</evidence>
<evidence type="ECO:0000259" key="4">
    <source>
        <dbReference type="Pfam" id="PF24816"/>
    </source>
</evidence>
<feature type="domain" description="CFAP65 fourth Ig-like" evidence="3">
    <location>
        <begin position="343"/>
        <end position="436"/>
    </location>
</feature>
<proteinExistence type="predicted"/>
<evidence type="ECO:0000313" key="7">
    <source>
        <dbReference type="EMBL" id="KAK2156929.1"/>
    </source>
</evidence>
<evidence type="ECO:0000259" key="6">
    <source>
        <dbReference type="Pfam" id="PF25249"/>
    </source>
</evidence>
<dbReference type="InterPro" id="IPR057467">
    <property type="entry name" value="Ig_CFAP65_8th"/>
</dbReference>
<dbReference type="InterPro" id="IPR056344">
    <property type="entry name" value="Ig_CFAP65-like_9th"/>
</dbReference>
<accession>A0AAD9JPP4</accession>
<dbReference type="Pfam" id="PF24507">
    <property type="entry name" value="Ig_CFAP65_4th"/>
    <property type="match status" value="1"/>
</dbReference>
<sequence length="1809" mass="204209">MPGVVAQMPKGKTYHYGIEVADKLTWQGWEPGREYTQTIVLKNVKVKTQKLKFNGPMTRFFSTLYPKPIVLSAGTSYTLPVTFRPLEKVIYNDHMEFETKDGKFVVPMQAVLPEVQLEIQSHIDFYMCAVQDLRKISFEIKNASELETPFQIECSEPFQVEPVEGNLDPYATITIIATFTPKAAVVYEADVVVKYGPDMSHSKVTKMEGIGKYPHLLVKSSSCQPEGLGATETLVDFGQVNVGKTVDKWIELCNISPVNVPFTVEHSIEGTSKLDIVFQCLQKEGVVPAISSIRLPISFTPSTVATKSIDYFHVKAIGDISKTVINCIGSSKGPLVHLSHNIINFMQIDAGLMTTKTIDIINQSDSEAVYQFQLDSDESVFKLDRPSGVMPANSKQTIMLRFQPIHPINYYRRVSCLVHNQMPLFLDLLGTCHTETTKPAVLQAKHLKRYKIHVDRGLSYTPPEQLNQQLRDGLLKVDNTGALYKPEDGNPEESIQPTGALPTPVDEYFNDGYHSDFTHTRPHVSMDVHQVDFGQCTNLYGVHQQTVNITNHTNGKITIVWMGDAGHAFSVSPSMLDIPPQGASSFTVSFRPNAPNQFYGSELECYAYFKSLRDYRLVEDRTHCPPWCITLTSTGHTFLPNNETFLPRYMLDPGDLIFPAVNAHEPTYRTLALSNLGTTPLLFDFDKDPDRIFNLKPTKGLVLPSAHQLCVVKCLPTAIKTYKYSQKLHLNAVEKNDLDITLLGSAEVAEIQLEDNGMMYFKQTCIGTRSVRKYAVKNISRSALHFEWKMHHNDEQLLSVVPCSGLIEPNEKQYHTWSFMPKTREKFVMKPTLICWGKGRSLGSSAGKKKQFSIRAIGEGTIGEIKCDESYIHFGNIVVGTQSTKELVIFNDSSSNLEYKLEVQQEMEGPYPEEQTRNDKLALVMEKTEGVIAARSKEVIQCTCHPIHRVCYQWTISYQLCMQQVDNLDASLTEAQFLCHVLANGVFPTMSITDAHCYGSAASISKKQLWDLFSLDNLNACLDSDPCSTELKYTLSTRQSYERKPPVMTRAILDFNFSAAPVNSDPCIIQLMFENTGVVSSEWSFLFPDDLQLELEYWSETGDYDDDELHQMKVMDNKLFTVEPKSGHLEPGQCQTIRFIYHHHTAGTDRIPVLLKLTRGREILLNFVGVTVEPDRHYLHFPSSTFMFSPVAIGEKNSPKQIYELYNGGALVVKYELDTTNLEMLKQENFDHDIFEVLNPMGEILPGHTHTVEWKFSPLEAKTYMVDIPVQIHNGETAIVTFTGVGYDKRALGETMPVTDNYDRSGVPSIQSAPVPGQLCFLSQERLSFGNIPLFTRPRQIVVISNHSQQHGVIFKWHVTSSSDAKIVSIHPEEGRLLPGGGQICKVTFVSFGFPSFYDIDLICETINLTDNNRYEAELQSWYAEKSRQRVEFTIEREPSVTSLTEFREYERKLRTWSDQQEQERANLSLTSSNPRTDSQGSSDESRPPSSHLRSLDKTRTPSPDEVDFTKYKTLPPIRQCTLDNERNREKARKRFKDNYWPRPDPPKPFLLHLGVTARTHDMAEFQQDFPDDYSKFCVDRTLCGIASDDEPRPVVLTSDKVKCLSAEADVVAGALTDILRALLDDAQFQESCHEVINAPVPYYKQFISEKRQPTPPQTGETNTSQLTEIELPIESERESPQQEPIWSPMPNETPAITTGSVVKDDYGKEDNLGQHSAKSQPRTSTRRSGSHESLTGSERTDTRMSDTKHMEKQTLKKLPEFGSTVESLIENTLLNVIQEAFNGEFNVSARPRFIALPPRPTSGSTVRK</sequence>
<dbReference type="EMBL" id="JAODUP010000202">
    <property type="protein sequence ID" value="KAK2156929.1"/>
    <property type="molecule type" value="Genomic_DNA"/>
</dbReference>
<feature type="domain" description="CFAP65 tenth Ig-like" evidence="2">
    <location>
        <begin position="1172"/>
        <end position="1291"/>
    </location>
</feature>
<gene>
    <name evidence="7" type="ORF">LSH36_202g08010</name>
</gene>
<feature type="domain" description="CFAP65 eight Ig-like" evidence="5">
    <location>
        <begin position="862"/>
        <end position="985"/>
    </location>
</feature>
<feature type="region of interest" description="Disordered" evidence="1">
    <location>
        <begin position="1455"/>
        <end position="1510"/>
    </location>
</feature>
<feature type="compositionally biased region" description="Polar residues" evidence="1">
    <location>
        <begin position="1714"/>
        <end position="1738"/>
    </location>
</feature>
<keyword evidence="8" id="KW-1185">Reference proteome</keyword>
<protein>
    <submittedName>
        <fullName evidence="7">Uncharacterized protein</fullName>
    </submittedName>
</protein>
<dbReference type="PANTHER" id="PTHR46127">
    <property type="entry name" value="CILIA- AND FLAGELLA-ASSOCIATED PROTEIN 65"/>
    <property type="match status" value="1"/>
</dbReference>
<dbReference type="Pfam" id="PF24291">
    <property type="entry name" value="Ig_CFAP65"/>
    <property type="match status" value="1"/>
</dbReference>
<feature type="compositionally biased region" description="Basic and acidic residues" evidence="1">
    <location>
        <begin position="1739"/>
        <end position="1749"/>
    </location>
</feature>
<evidence type="ECO:0000313" key="8">
    <source>
        <dbReference type="Proteomes" id="UP001208570"/>
    </source>
</evidence>
<dbReference type="InterPro" id="IPR056305">
    <property type="entry name" value="Ig_CFAP65_10th"/>
</dbReference>
<dbReference type="Pfam" id="PF24816">
    <property type="entry name" value="Ig_CFAP65__9th"/>
    <property type="match status" value="1"/>
</dbReference>
<dbReference type="PANTHER" id="PTHR46127:SF1">
    <property type="entry name" value="CILIA- AND FLAGELLA-ASSOCIATED PROTEIN 65"/>
    <property type="match status" value="1"/>
</dbReference>
<dbReference type="SUPFAM" id="SSF49354">
    <property type="entry name" value="PapD-like"/>
    <property type="match status" value="1"/>
</dbReference>
<name>A0AAD9JPP4_9ANNE</name>